<evidence type="ECO:0000313" key="2">
    <source>
        <dbReference type="Proteomes" id="UP000674416"/>
    </source>
</evidence>
<comment type="caution">
    <text evidence="1">The sequence shown here is derived from an EMBL/GenBank/DDBJ whole genome shotgun (WGS) entry which is preliminary data.</text>
</comment>
<name>A0ABS4CTP2_9BACI</name>
<gene>
    <name evidence="1" type="ORF">JOC74_000883</name>
</gene>
<dbReference type="InterPro" id="IPR021596">
    <property type="entry name" value="DUF3219"/>
</dbReference>
<organism evidence="1 2">
    <name type="scientific">Bacillus capparidis</name>
    <dbReference type="NCBI Taxonomy" id="1840411"/>
    <lineage>
        <taxon>Bacteria</taxon>
        <taxon>Bacillati</taxon>
        <taxon>Bacillota</taxon>
        <taxon>Bacilli</taxon>
        <taxon>Bacillales</taxon>
        <taxon>Bacillaceae</taxon>
        <taxon>Bacillus</taxon>
    </lineage>
</organism>
<dbReference type="EMBL" id="JAFDST010000001">
    <property type="protein sequence ID" value="MBP1080395.1"/>
    <property type="molecule type" value="Genomic_DNA"/>
</dbReference>
<dbReference type="Pfam" id="PF11514">
    <property type="entry name" value="DUF3219"/>
    <property type="match status" value="1"/>
</dbReference>
<dbReference type="RefSeq" id="WP_312883771.1">
    <property type="nucleotide sequence ID" value="NZ_JAFDST010000001.1"/>
</dbReference>
<evidence type="ECO:0000313" key="1">
    <source>
        <dbReference type="EMBL" id="MBP1080395.1"/>
    </source>
</evidence>
<accession>A0ABS4CTP2</accession>
<proteinExistence type="predicted"/>
<dbReference type="InterPro" id="IPR023105">
    <property type="entry name" value="YkvR-like_sf"/>
</dbReference>
<keyword evidence="2" id="KW-1185">Reference proteome</keyword>
<dbReference type="Proteomes" id="UP000674416">
    <property type="component" value="Unassembled WGS sequence"/>
</dbReference>
<dbReference type="Gene3D" id="2.40.30.80">
    <property type="entry name" value="YkvR-like"/>
    <property type="match status" value="1"/>
</dbReference>
<sequence>MVNVVILNDVHLHISDYQQNIVKAANGKELLQVSFAFQVRSEEYHDIAVLLYERTFAVSVPENGLSFKGTISNYATSITNLYKEKCCRKVHLGINGSSGRKQAVIFLV</sequence>
<reference evidence="1 2" key="1">
    <citation type="submission" date="2021-01" db="EMBL/GenBank/DDBJ databases">
        <title>Genomic Encyclopedia of Type Strains, Phase IV (KMG-IV): sequencing the most valuable type-strain genomes for metagenomic binning, comparative biology and taxonomic classification.</title>
        <authorList>
            <person name="Goeker M."/>
        </authorList>
    </citation>
    <scope>NUCLEOTIDE SEQUENCE [LARGE SCALE GENOMIC DNA]</scope>
    <source>
        <strain evidence="1 2">DSM 103394</strain>
    </source>
</reference>
<dbReference type="SUPFAM" id="SSF159173">
    <property type="entry name" value="YkvR-like"/>
    <property type="match status" value="1"/>
</dbReference>
<protein>
    <submittedName>
        <fullName evidence="1">Uncharacterized protein</fullName>
    </submittedName>
</protein>